<comment type="caution">
    <text evidence="4">The sequence shown here is derived from an EMBL/GenBank/DDBJ whole genome shotgun (WGS) entry which is preliminary data.</text>
</comment>
<keyword evidence="1" id="KW-0863">Zinc-finger</keyword>
<dbReference type="EMBL" id="JH668498">
    <property type="protein sequence ID" value="KAG6455823.1"/>
    <property type="molecule type" value="Genomic_DNA"/>
</dbReference>
<sequence length="429" mass="49972">MFRPAHPRVMNHRPRFNVQQNFQWRRPPAPRAFYGSNNDFRPRPAQMLQNANLEHWCETCDRGFPTENLLIEHKSQHQKCNIDGCQFVAHPKVITKHIQMQHSSGLFKKISNLNNPEEIKKWREERKRNFPTRSNIEKKAAELKEKIDRGEKMGLKHTQRPRDAKQGNKRKLVPGFKHHNDRKDFKKKKICNANNEDEVKNKPTNKKNADKYLPPVEERRIPQFGGIQGLITGTEDKDDAEETDSNLIIEDDDNERFINNSKEIANSNEPVLCGALVSLMCQYGSSDEEDNNTVDTQAPTTLKDTNIIKNKSDSKSQSKENKENFEVHKLSSDHSSTLHDDNDSGPEEVKVEKSIEVEGDEASSKEITKQMKKRHLDKKEIKHVINSRRQKSKLPSTLLQKLLFKEIQYERNMVLQCIRYIVKNDFFDK</sequence>
<organism evidence="4 5">
    <name type="scientific">Manduca sexta</name>
    <name type="common">Tobacco hawkmoth</name>
    <name type="synonym">Tobacco hornworm</name>
    <dbReference type="NCBI Taxonomy" id="7130"/>
    <lineage>
        <taxon>Eukaryota</taxon>
        <taxon>Metazoa</taxon>
        <taxon>Ecdysozoa</taxon>
        <taxon>Arthropoda</taxon>
        <taxon>Hexapoda</taxon>
        <taxon>Insecta</taxon>
        <taxon>Pterygota</taxon>
        <taxon>Neoptera</taxon>
        <taxon>Endopterygota</taxon>
        <taxon>Lepidoptera</taxon>
        <taxon>Glossata</taxon>
        <taxon>Ditrysia</taxon>
        <taxon>Bombycoidea</taxon>
        <taxon>Sphingidae</taxon>
        <taxon>Sphinginae</taxon>
        <taxon>Sphingini</taxon>
        <taxon>Manduca</taxon>
    </lineage>
</organism>
<evidence type="ECO:0000259" key="3">
    <source>
        <dbReference type="PROSITE" id="PS50157"/>
    </source>
</evidence>
<name>A0A922CS17_MANSE</name>
<feature type="compositionally biased region" description="Basic residues" evidence="2">
    <location>
        <begin position="167"/>
        <end position="179"/>
    </location>
</feature>
<dbReference type="Pfam" id="PF10453">
    <property type="entry name" value="NUFIP1"/>
    <property type="match status" value="1"/>
</dbReference>
<keyword evidence="5" id="KW-1185">Reference proteome</keyword>
<evidence type="ECO:0000313" key="4">
    <source>
        <dbReference type="EMBL" id="KAG6455823.1"/>
    </source>
</evidence>
<dbReference type="PROSITE" id="PS00028">
    <property type="entry name" value="ZINC_FINGER_C2H2_1"/>
    <property type="match status" value="1"/>
</dbReference>
<dbReference type="GO" id="GO:0003723">
    <property type="term" value="F:RNA binding"/>
    <property type="evidence" value="ECO:0007669"/>
    <property type="project" value="InterPro"/>
</dbReference>
<dbReference type="GO" id="GO:0008270">
    <property type="term" value="F:zinc ion binding"/>
    <property type="evidence" value="ECO:0007669"/>
    <property type="project" value="UniProtKB-KW"/>
</dbReference>
<gene>
    <name evidence="4" type="ORF">O3G_MSEX009409</name>
</gene>
<dbReference type="AlphaFoldDB" id="A0A922CS17"/>
<feature type="region of interest" description="Disordered" evidence="2">
    <location>
        <begin position="154"/>
        <end position="179"/>
    </location>
</feature>
<keyword evidence="1" id="KW-0862">Zinc</keyword>
<dbReference type="InterPro" id="IPR013087">
    <property type="entry name" value="Znf_C2H2_type"/>
</dbReference>
<dbReference type="GO" id="GO:0000492">
    <property type="term" value="P:box C/D snoRNP assembly"/>
    <property type="evidence" value="ECO:0007669"/>
    <property type="project" value="TreeGrafter"/>
</dbReference>
<feature type="compositionally biased region" description="Basic and acidic residues" evidence="2">
    <location>
        <begin position="310"/>
        <end position="349"/>
    </location>
</feature>
<keyword evidence="1" id="KW-0479">Metal-binding</keyword>
<dbReference type="SMART" id="SM00355">
    <property type="entry name" value="ZnF_C2H2"/>
    <property type="match status" value="2"/>
</dbReference>
<evidence type="ECO:0000256" key="1">
    <source>
        <dbReference type="PROSITE-ProRule" id="PRU00042"/>
    </source>
</evidence>
<evidence type="ECO:0000256" key="2">
    <source>
        <dbReference type="SAM" id="MobiDB-lite"/>
    </source>
</evidence>
<dbReference type="GO" id="GO:0005634">
    <property type="term" value="C:nucleus"/>
    <property type="evidence" value="ECO:0007669"/>
    <property type="project" value="TreeGrafter"/>
</dbReference>
<feature type="region of interest" description="Disordered" evidence="2">
    <location>
        <begin position="285"/>
        <end position="349"/>
    </location>
</feature>
<proteinExistence type="predicted"/>
<dbReference type="OrthoDB" id="273070at2759"/>
<feature type="compositionally biased region" description="Polar residues" evidence="2">
    <location>
        <begin position="293"/>
        <end position="309"/>
    </location>
</feature>
<dbReference type="InterPro" id="IPR039136">
    <property type="entry name" value="NUFIP1-like"/>
</dbReference>
<accession>A0A922CS17</accession>
<evidence type="ECO:0000313" key="5">
    <source>
        <dbReference type="Proteomes" id="UP000791440"/>
    </source>
</evidence>
<dbReference type="PANTHER" id="PTHR13309:SF0">
    <property type="entry name" value="FMR1-INTERACTING PROTEIN NUFIP1"/>
    <property type="match status" value="1"/>
</dbReference>
<protein>
    <recommendedName>
        <fullName evidence="3">C2H2-type domain-containing protein</fullName>
    </recommendedName>
</protein>
<reference evidence="4" key="1">
    <citation type="journal article" date="2016" name="Insect Biochem. Mol. Biol.">
        <title>Multifaceted biological insights from a draft genome sequence of the tobacco hornworm moth, Manduca sexta.</title>
        <authorList>
            <person name="Kanost M.R."/>
            <person name="Arrese E.L."/>
            <person name="Cao X."/>
            <person name="Chen Y.R."/>
            <person name="Chellapilla S."/>
            <person name="Goldsmith M.R."/>
            <person name="Grosse-Wilde E."/>
            <person name="Heckel D.G."/>
            <person name="Herndon N."/>
            <person name="Jiang H."/>
            <person name="Papanicolaou A."/>
            <person name="Qu J."/>
            <person name="Soulages J.L."/>
            <person name="Vogel H."/>
            <person name="Walters J."/>
            <person name="Waterhouse R.M."/>
            <person name="Ahn S.J."/>
            <person name="Almeida F.C."/>
            <person name="An C."/>
            <person name="Aqrawi P."/>
            <person name="Bretschneider A."/>
            <person name="Bryant W.B."/>
            <person name="Bucks S."/>
            <person name="Chao H."/>
            <person name="Chevignon G."/>
            <person name="Christen J.M."/>
            <person name="Clarke D.F."/>
            <person name="Dittmer N.T."/>
            <person name="Ferguson L.C.F."/>
            <person name="Garavelou S."/>
            <person name="Gordon K.H.J."/>
            <person name="Gunaratna R.T."/>
            <person name="Han Y."/>
            <person name="Hauser F."/>
            <person name="He Y."/>
            <person name="Heidel-Fischer H."/>
            <person name="Hirsh A."/>
            <person name="Hu Y."/>
            <person name="Jiang H."/>
            <person name="Kalra D."/>
            <person name="Klinner C."/>
            <person name="Konig C."/>
            <person name="Kovar C."/>
            <person name="Kroll A.R."/>
            <person name="Kuwar S.S."/>
            <person name="Lee S.L."/>
            <person name="Lehman R."/>
            <person name="Li K."/>
            <person name="Li Z."/>
            <person name="Liang H."/>
            <person name="Lovelace S."/>
            <person name="Lu Z."/>
            <person name="Mansfield J.H."/>
            <person name="McCulloch K.J."/>
            <person name="Mathew T."/>
            <person name="Morton B."/>
            <person name="Muzny D.M."/>
            <person name="Neunemann D."/>
            <person name="Ongeri F."/>
            <person name="Pauchet Y."/>
            <person name="Pu L.L."/>
            <person name="Pyrousis I."/>
            <person name="Rao X.J."/>
            <person name="Redding A."/>
            <person name="Roesel C."/>
            <person name="Sanchez-Gracia A."/>
            <person name="Schaack S."/>
            <person name="Shukla A."/>
            <person name="Tetreau G."/>
            <person name="Wang Y."/>
            <person name="Xiong G.H."/>
            <person name="Traut W."/>
            <person name="Walsh T.K."/>
            <person name="Worley K.C."/>
            <person name="Wu D."/>
            <person name="Wu W."/>
            <person name="Wu Y.Q."/>
            <person name="Zhang X."/>
            <person name="Zou Z."/>
            <person name="Zucker H."/>
            <person name="Briscoe A.D."/>
            <person name="Burmester T."/>
            <person name="Clem R.J."/>
            <person name="Feyereisen R."/>
            <person name="Grimmelikhuijzen C.J.P."/>
            <person name="Hamodrakas S.J."/>
            <person name="Hansson B.S."/>
            <person name="Huguet E."/>
            <person name="Jermiin L.S."/>
            <person name="Lan Q."/>
            <person name="Lehman H.K."/>
            <person name="Lorenzen M."/>
            <person name="Merzendorfer H."/>
            <person name="Michalopoulos I."/>
            <person name="Morton D.B."/>
            <person name="Muthukrishnan S."/>
            <person name="Oakeshott J.G."/>
            <person name="Palmer W."/>
            <person name="Park Y."/>
            <person name="Passarelli A.L."/>
            <person name="Rozas J."/>
            <person name="Schwartz L.M."/>
            <person name="Smith W."/>
            <person name="Southgate A."/>
            <person name="Vilcinskas A."/>
            <person name="Vogt R."/>
            <person name="Wang P."/>
            <person name="Werren J."/>
            <person name="Yu X.Q."/>
            <person name="Zhou J.J."/>
            <person name="Brown S.J."/>
            <person name="Scherer S.E."/>
            <person name="Richards S."/>
            <person name="Blissard G.W."/>
        </authorList>
    </citation>
    <scope>NUCLEOTIDE SEQUENCE</scope>
</reference>
<reference evidence="4" key="2">
    <citation type="submission" date="2020-12" db="EMBL/GenBank/DDBJ databases">
        <authorList>
            <person name="Kanost M."/>
        </authorList>
    </citation>
    <scope>NUCLEOTIDE SEQUENCE</scope>
</reference>
<dbReference type="Proteomes" id="UP000791440">
    <property type="component" value="Unassembled WGS sequence"/>
</dbReference>
<dbReference type="PROSITE" id="PS50157">
    <property type="entry name" value="ZINC_FINGER_C2H2_2"/>
    <property type="match status" value="1"/>
</dbReference>
<dbReference type="PANTHER" id="PTHR13309">
    <property type="entry name" value="NUCLEAR FRAGILE X MENTAL RETARDATION PROTEIN INTERACTING PROTEIN 1"/>
    <property type="match status" value="1"/>
</dbReference>
<dbReference type="InterPro" id="IPR019496">
    <property type="entry name" value="NUFIP1_cons_dom"/>
</dbReference>
<feature type="compositionally biased region" description="Basic and acidic residues" evidence="2">
    <location>
        <begin position="154"/>
        <end position="166"/>
    </location>
</feature>
<feature type="domain" description="C2H2-type" evidence="3">
    <location>
        <begin position="55"/>
        <end position="77"/>
    </location>
</feature>